<organism evidence="1 2">
    <name type="scientific">Enemella dayhoffiae</name>
    <dbReference type="NCBI Taxonomy" id="2016507"/>
    <lineage>
        <taxon>Bacteria</taxon>
        <taxon>Bacillati</taxon>
        <taxon>Actinomycetota</taxon>
        <taxon>Actinomycetes</taxon>
        <taxon>Propionibacteriales</taxon>
        <taxon>Propionibacteriaceae</taxon>
        <taxon>Enemella</taxon>
    </lineage>
</organism>
<dbReference type="RefSeq" id="WP_094363099.1">
    <property type="nucleotide sequence ID" value="NZ_NMVQ01000006.1"/>
</dbReference>
<dbReference type="EMBL" id="NMVQ01000006">
    <property type="protein sequence ID" value="OYO23917.1"/>
    <property type="molecule type" value="Genomic_DNA"/>
</dbReference>
<gene>
    <name evidence="1" type="ORF">CGZ93_05210</name>
</gene>
<name>A0A255H8S3_9ACTN</name>
<dbReference type="AlphaFoldDB" id="A0A255H8S3"/>
<protein>
    <submittedName>
        <fullName evidence="1">Uncharacterized protein</fullName>
    </submittedName>
</protein>
<dbReference type="OrthoDB" id="3574559at2"/>
<proteinExistence type="predicted"/>
<comment type="caution">
    <text evidence="1">The sequence shown here is derived from an EMBL/GenBank/DDBJ whole genome shotgun (WGS) entry which is preliminary data.</text>
</comment>
<keyword evidence="2" id="KW-1185">Reference proteome</keyword>
<dbReference type="Proteomes" id="UP000216311">
    <property type="component" value="Unassembled WGS sequence"/>
</dbReference>
<accession>A0A255H8S3</accession>
<sequence>MPEIDTARTTEAIRRLSAESSRPEAIAEVIGSPQLFAPPVFYLLSHALLAEGRPQEAMFWFYAGQLRARFDANRCADFTARQAVSVLNDRFGEPINRYAFAHLEELAEVVPRVLAWDRATPHDYDHRWINLHGMAAMQKTLDPGVPHTPQSLPAESWESLAEQTREEYWAGFCEALAAARRQAPGAD</sequence>
<reference evidence="1 2" key="1">
    <citation type="submission" date="2017-07" db="EMBL/GenBank/DDBJ databases">
        <title>Draft whole genome sequences of clinical Proprionibacteriaceae strains.</title>
        <authorList>
            <person name="Bernier A.-M."/>
            <person name="Bernard K."/>
            <person name="Domingo M.-C."/>
        </authorList>
    </citation>
    <scope>NUCLEOTIDE SEQUENCE [LARGE SCALE GENOMIC DNA]</scope>
    <source>
        <strain evidence="1 2">NML 130396</strain>
    </source>
</reference>
<evidence type="ECO:0000313" key="2">
    <source>
        <dbReference type="Proteomes" id="UP000216311"/>
    </source>
</evidence>
<evidence type="ECO:0000313" key="1">
    <source>
        <dbReference type="EMBL" id="OYO23917.1"/>
    </source>
</evidence>